<dbReference type="PANTHER" id="PTHR42763">
    <property type="entry name" value="ADP-GLUCOSE PHOSPHORYLASE"/>
    <property type="match status" value="1"/>
</dbReference>
<dbReference type="GO" id="GO:0016779">
    <property type="term" value="F:nucleotidyltransferase activity"/>
    <property type="evidence" value="ECO:0007669"/>
    <property type="project" value="UniProtKB-KW"/>
</dbReference>
<dbReference type="Proteomes" id="UP000295793">
    <property type="component" value="Unassembled WGS sequence"/>
</dbReference>
<dbReference type="RefSeq" id="WP_132702102.1">
    <property type="nucleotide sequence ID" value="NZ_SLZR01000010.1"/>
</dbReference>
<dbReference type="SUPFAM" id="SSF54197">
    <property type="entry name" value="HIT-like"/>
    <property type="match status" value="2"/>
</dbReference>
<reference evidence="1 2" key="1">
    <citation type="submission" date="2019-03" db="EMBL/GenBank/DDBJ databases">
        <title>Genomic Encyclopedia of Archaeal and Bacterial Type Strains, Phase II (KMG-II): from individual species to whole genera.</title>
        <authorList>
            <person name="Goeker M."/>
        </authorList>
    </citation>
    <scope>NUCLEOTIDE SEQUENCE [LARGE SCALE GENOMIC DNA]</scope>
    <source>
        <strain evidence="1 2">DSM 15388</strain>
    </source>
</reference>
<organism evidence="1 2">
    <name type="scientific">Reinekea marinisedimentorum</name>
    <dbReference type="NCBI Taxonomy" id="230495"/>
    <lineage>
        <taxon>Bacteria</taxon>
        <taxon>Pseudomonadati</taxon>
        <taxon>Pseudomonadota</taxon>
        <taxon>Gammaproteobacteria</taxon>
        <taxon>Oceanospirillales</taxon>
        <taxon>Saccharospirillaceae</taxon>
        <taxon>Reinekea</taxon>
    </lineage>
</organism>
<gene>
    <name evidence="1" type="ORF">BCF53_110133</name>
</gene>
<keyword evidence="2" id="KW-1185">Reference proteome</keyword>
<evidence type="ECO:0000313" key="1">
    <source>
        <dbReference type="EMBL" id="TCS40211.1"/>
    </source>
</evidence>
<dbReference type="Gene3D" id="3.30.428.10">
    <property type="entry name" value="HIT-like"/>
    <property type="match status" value="2"/>
</dbReference>
<sequence length="372" mass="42035">MSEQITTLPDYPSLDTTEFSELLQKLTADPAVAGQASEDLCQLDPRDGTMIIYAEHRARRPNEHEQKPASTSGVKPCPICTEDLTAIVDYAPLSEGFTFISQNMYPVLYPTVHTEDLHLKAPLYDDPDHLGRAAFGLHLLQWTSSVHSNDWHNMPTEDLFITLSRLAALENKLLFTCEDYMPISCETDGARGYLSIIKNYGPDAGASLSHGHQQIAYSNIMPQRTFNNARFFDRHNRTFCSYMHEHNPENLTVAEEGSAKVIIPYYMRRPYNLMILLDTQSNHLSKQTSGQLWDLTRAIQKVIKSLHLLLPSMGKSVSFNMAIHTGPRCELYVEFFPIVQALGGYERIGLWISQLTPRSAASRFKAMYESLA</sequence>
<keyword evidence="1" id="KW-0548">Nucleotidyltransferase</keyword>
<evidence type="ECO:0000313" key="2">
    <source>
        <dbReference type="Proteomes" id="UP000295793"/>
    </source>
</evidence>
<dbReference type="OrthoDB" id="6395873at2"/>
<comment type="caution">
    <text evidence="1">The sequence shown here is derived from an EMBL/GenBank/DDBJ whole genome shotgun (WGS) entry which is preliminary data.</text>
</comment>
<dbReference type="AlphaFoldDB" id="A0A4R3I7U5"/>
<dbReference type="InterPro" id="IPR036265">
    <property type="entry name" value="HIT-like_sf"/>
</dbReference>
<proteinExistence type="predicted"/>
<dbReference type="PANTHER" id="PTHR42763:SF1">
    <property type="entry name" value="UDP-GLUCOSE--HEXOSE-1-PHOSPHATE URIDYLYLTRANSFERASE"/>
    <property type="match status" value="1"/>
</dbReference>
<name>A0A4R3I7U5_9GAMM</name>
<accession>A0A4R3I7U5</accession>
<dbReference type="EMBL" id="SLZR01000010">
    <property type="protein sequence ID" value="TCS40211.1"/>
    <property type="molecule type" value="Genomic_DNA"/>
</dbReference>
<protein>
    <submittedName>
        <fullName evidence="1">Galactose-1-phosphate uridylyltransferase</fullName>
    </submittedName>
</protein>
<keyword evidence="1" id="KW-0808">Transferase</keyword>
<dbReference type="InterPro" id="IPR053177">
    <property type="entry name" value="ADP-glucose_phosphorylase"/>
</dbReference>